<feature type="transmembrane region" description="Helical" evidence="2">
    <location>
        <begin position="52"/>
        <end position="76"/>
    </location>
</feature>
<reference evidence="3" key="1">
    <citation type="journal article" date="2021" name="Sci. Rep.">
        <title>Diploid genomic architecture of Nitzschia inconspicua, an elite biomass production diatom.</title>
        <authorList>
            <person name="Oliver A."/>
            <person name="Podell S."/>
            <person name="Pinowska A."/>
            <person name="Traller J.C."/>
            <person name="Smith S.R."/>
            <person name="McClure R."/>
            <person name="Beliaev A."/>
            <person name="Bohutskyi P."/>
            <person name="Hill E.A."/>
            <person name="Rabines A."/>
            <person name="Zheng H."/>
            <person name="Allen L.Z."/>
            <person name="Kuo A."/>
            <person name="Grigoriev I.V."/>
            <person name="Allen A.E."/>
            <person name="Hazlebeck D."/>
            <person name="Allen E.E."/>
        </authorList>
    </citation>
    <scope>NUCLEOTIDE SEQUENCE</scope>
    <source>
        <strain evidence="3">Hildebrandi</strain>
    </source>
</reference>
<evidence type="ECO:0000313" key="3">
    <source>
        <dbReference type="EMBL" id="KAG7372367.1"/>
    </source>
</evidence>
<keyword evidence="2" id="KW-1133">Transmembrane helix</keyword>
<reference evidence="3" key="2">
    <citation type="submission" date="2021-04" db="EMBL/GenBank/DDBJ databases">
        <authorList>
            <person name="Podell S."/>
        </authorList>
    </citation>
    <scope>NUCLEOTIDE SEQUENCE</scope>
    <source>
        <strain evidence="3">Hildebrandi</strain>
    </source>
</reference>
<proteinExistence type="predicted"/>
<gene>
    <name evidence="3" type="ORF">IV203_018510</name>
</gene>
<evidence type="ECO:0000256" key="2">
    <source>
        <dbReference type="SAM" id="Phobius"/>
    </source>
</evidence>
<organism evidence="3 4">
    <name type="scientific">Nitzschia inconspicua</name>
    <dbReference type="NCBI Taxonomy" id="303405"/>
    <lineage>
        <taxon>Eukaryota</taxon>
        <taxon>Sar</taxon>
        <taxon>Stramenopiles</taxon>
        <taxon>Ochrophyta</taxon>
        <taxon>Bacillariophyta</taxon>
        <taxon>Bacillariophyceae</taxon>
        <taxon>Bacillariophycidae</taxon>
        <taxon>Bacillariales</taxon>
        <taxon>Bacillariaceae</taxon>
        <taxon>Nitzschia</taxon>
    </lineage>
</organism>
<dbReference type="EMBL" id="JAGRRH010000003">
    <property type="protein sequence ID" value="KAG7372367.1"/>
    <property type="molecule type" value="Genomic_DNA"/>
</dbReference>
<dbReference type="AlphaFoldDB" id="A0A9K3M200"/>
<accession>A0A9K3M200</accession>
<comment type="caution">
    <text evidence="3">The sequence shown here is derived from an EMBL/GenBank/DDBJ whole genome shotgun (WGS) entry which is preliminary data.</text>
</comment>
<keyword evidence="4" id="KW-1185">Reference proteome</keyword>
<evidence type="ECO:0000313" key="4">
    <source>
        <dbReference type="Proteomes" id="UP000693970"/>
    </source>
</evidence>
<sequence length="235" mass="25925">MSKSSCDADCELPGQQKPEGWGVHEGSSEPMDSPKRNEIKRVTLDPGQGGKLRVICLVLIIAAVLLVLATASTLALSDMDKLAPHSGSASMCETFLMKVRDEFNSTAFLDGSDVIQVYLASNGTSGAPKYTYVELGVFYTGYSGVDFIPYQLIDKVPQANGDRCGGIVIREVERSCDVDLEINWCDKNAAVYMATNWPVWEWPCALVSYFSDYSNISEPLRDSEQWCRGERQLLN</sequence>
<dbReference type="Proteomes" id="UP000693970">
    <property type="component" value="Unassembled WGS sequence"/>
</dbReference>
<keyword evidence="2" id="KW-0472">Membrane</keyword>
<feature type="region of interest" description="Disordered" evidence="1">
    <location>
        <begin position="1"/>
        <end position="36"/>
    </location>
</feature>
<keyword evidence="2" id="KW-0812">Transmembrane</keyword>
<protein>
    <submittedName>
        <fullName evidence="3">Uncharacterized protein</fullName>
    </submittedName>
</protein>
<name>A0A9K3M200_9STRA</name>
<evidence type="ECO:0000256" key="1">
    <source>
        <dbReference type="SAM" id="MobiDB-lite"/>
    </source>
</evidence>